<dbReference type="AlphaFoldDB" id="M1DEC0"/>
<proteinExistence type="predicted"/>
<dbReference type="PaxDb" id="4113-PGSC0003DMT400087682"/>
<keyword evidence="2" id="KW-1185">Reference proteome</keyword>
<dbReference type="Proteomes" id="UP000011115">
    <property type="component" value="Unassembled WGS sequence"/>
</dbReference>
<sequence>MRRSIPDPYSAISVLYPVMHSQYLSSTDILYATSSRDVGTGPRHSDHAKIGSRSVFSNISGESSFFEDY</sequence>
<reference evidence="2" key="1">
    <citation type="journal article" date="2011" name="Nature">
        <title>Genome sequence and analysis of the tuber crop potato.</title>
        <authorList>
            <consortium name="The Potato Genome Sequencing Consortium"/>
        </authorList>
    </citation>
    <scope>NUCLEOTIDE SEQUENCE [LARGE SCALE GENOMIC DNA]</scope>
    <source>
        <strain evidence="2">cv. DM1-3 516 R44</strain>
    </source>
</reference>
<evidence type="ECO:0000313" key="2">
    <source>
        <dbReference type="Proteomes" id="UP000011115"/>
    </source>
</evidence>
<dbReference type="Gramene" id="PGSC0003DMT400087682">
    <property type="protein sequence ID" value="PGSC0003DMT400087682"/>
    <property type="gene ID" value="PGSC0003DMG400037253"/>
</dbReference>
<dbReference type="HOGENOM" id="CLU_2780769_0_0_1"/>
<evidence type="ECO:0000313" key="1">
    <source>
        <dbReference type="EnsemblPlants" id="PGSC0003DMT400087682"/>
    </source>
</evidence>
<dbReference type="EnsemblPlants" id="PGSC0003DMT400087682">
    <property type="protein sequence ID" value="PGSC0003DMT400087682"/>
    <property type="gene ID" value="PGSC0003DMG400037253"/>
</dbReference>
<protein>
    <submittedName>
        <fullName evidence="1">Uncharacterized protein</fullName>
    </submittedName>
</protein>
<reference evidence="1" key="2">
    <citation type="submission" date="2015-06" db="UniProtKB">
        <authorList>
            <consortium name="EnsemblPlants"/>
        </authorList>
    </citation>
    <scope>IDENTIFICATION</scope>
    <source>
        <strain evidence="1">DM1-3 516 R44</strain>
    </source>
</reference>
<dbReference type="InParanoid" id="M1DEC0"/>
<accession>M1DEC0</accession>
<organism evidence="1 2">
    <name type="scientific">Solanum tuberosum</name>
    <name type="common">Potato</name>
    <dbReference type="NCBI Taxonomy" id="4113"/>
    <lineage>
        <taxon>Eukaryota</taxon>
        <taxon>Viridiplantae</taxon>
        <taxon>Streptophyta</taxon>
        <taxon>Embryophyta</taxon>
        <taxon>Tracheophyta</taxon>
        <taxon>Spermatophyta</taxon>
        <taxon>Magnoliopsida</taxon>
        <taxon>eudicotyledons</taxon>
        <taxon>Gunneridae</taxon>
        <taxon>Pentapetalae</taxon>
        <taxon>asterids</taxon>
        <taxon>lamiids</taxon>
        <taxon>Solanales</taxon>
        <taxon>Solanaceae</taxon>
        <taxon>Solanoideae</taxon>
        <taxon>Solaneae</taxon>
        <taxon>Solanum</taxon>
    </lineage>
</organism>
<name>M1DEC0_SOLTU</name>